<gene>
    <name evidence="2" type="ORF">FHS55_000484</name>
</gene>
<feature type="compositionally biased region" description="Basic and acidic residues" evidence="1">
    <location>
        <begin position="46"/>
        <end position="66"/>
    </location>
</feature>
<accession>A0A839Z705</accession>
<evidence type="ECO:0000313" key="3">
    <source>
        <dbReference type="Proteomes" id="UP000533469"/>
    </source>
</evidence>
<sequence>MSQIHYVIVPHDEGWAYRLGDVYSETFTTHDAALKAARHAAARQSLPDETRRIQYQDKDGKWHEETALGGDRPQAEVDDIAPR</sequence>
<proteinExistence type="predicted"/>
<dbReference type="EMBL" id="JACICD010000001">
    <property type="protein sequence ID" value="MBB3769898.1"/>
    <property type="molecule type" value="Genomic_DNA"/>
</dbReference>
<dbReference type="AlphaFoldDB" id="A0A839Z705"/>
<evidence type="ECO:0000256" key="1">
    <source>
        <dbReference type="SAM" id="MobiDB-lite"/>
    </source>
</evidence>
<organism evidence="2 3">
    <name type="scientific">Ancylobacter tetraedralis</name>
    <dbReference type="NCBI Taxonomy" id="217068"/>
    <lineage>
        <taxon>Bacteria</taxon>
        <taxon>Pseudomonadati</taxon>
        <taxon>Pseudomonadota</taxon>
        <taxon>Alphaproteobacteria</taxon>
        <taxon>Hyphomicrobiales</taxon>
        <taxon>Xanthobacteraceae</taxon>
        <taxon>Ancylobacter</taxon>
    </lineage>
</organism>
<evidence type="ECO:0000313" key="2">
    <source>
        <dbReference type="EMBL" id="MBB3769898.1"/>
    </source>
</evidence>
<evidence type="ECO:0008006" key="4">
    <source>
        <dbReference type="Google" id="ProtNLM"/>
    </source>
</evidence>
<feature type="region of interest" description="Disordered" evidence="1">
    <location>
        <begin position="41"/>
        <end position="83"/>
    </location>
</feature>
<name>A0A839Z705_9HYPH</name>
<dbReference type="Proteomes" id="UP000533469">
    <property type="component" value="Unassembled WGS sequence"/>
</dbReference>
<dbReference type="Pfam" id="PF09954">
    <property type="entry name" value="DUF2188"/>
    <property type="match status" value="1"/>
</dbReference>
<reference evidence="2 3" key="1">
    <citation type="submission" date="2020-08" db="EMBL/GenBank/DDBJ databases">
        <title>Genomic Encyclopedia of Type Strains, Phase IV (KMG-IV): sequencing the most valuable type-strain genomes for metagenomic binning, comparative biology and taxonomic classification.</title>
        <authorList>
            <person name="Goeker M."/>
        </authorList>
    </citation>
    <scope>NUCLEOTIDE SEQUENCE [LARGE SCALE GENOMIC DNA]</scope>
    <source>
        <strain evidence="2 3">DSM 5895</strain>
    </source>
</reference>
<protein>
    <recommendedName>
        <fullName evidence="4">DUF2188 domain-containing protein</fullName>
    </recommendedName>
</protein>
<keyword evidence="3" id="KW-1185">Reference proteome</keyword>
<dbReference type="RefSeq" id="WP_183188076.1">
    <property type="nucleotide sequence ID" value="NZ_JACICD010000001.1"/>
</dbReference>
<dbReference type="InterPro" id="IPR018691">
    <property type="entry name" value="DUF2188"/>
</dbReference>
<comment type="caution">
    <text evidence="2">The sequence shown here is derived from an EMBL/GenBank/DDBJ whole genome shotgun (WGS) entry which is preliminary data.</text>
</comment>